<feature type="transmembrane region" description="Helical" evidence="7">
    <location>
        <begin position="251"/>
        <end position="269"/>
    </location>
</feature>
<evidence type="ECO:0000256" key="4">
    <source>
        <dbReference type="ARBA" id="ARBA00022989"/>
    </source>
</evidence>
<keyword evidence="3 7" id="KW-0812">Transmembrane</keyword>
<dbReference type="AlphaFoldDB" id="A0A7R8UC62"/>
<evidence type="ECO:0000256" key="1">
    <source>
        <dbReference type="ARBA" id="ARBA00004141"/>
    </source>
</evidence>
<dbReference type="Gene3D" id="1.20.1250.20">
    <property type="entry name" value="MFS general substrate transporter like domains"/>
    <property type="match status" value="2"/>
</dbReference>
<dbReference type="FunCoup" id="A0A7R8UC62">
    <property type="interactions" value="40"/>
</dbReference>
<feature type="transmembrane region" description="Helical" evidence="7">
    <location>
        <begin position="106"/>
        <end position="126"/>
    </location>
</feature>
<organism evidence="8 9">
    <name type="scientific">Hermetia illucens</name>
    <name type="common">Black soldier fly</name>
    <dbReference type="NCBI Taxonomy" id="343691"/>
    <lineage>
        <taxon>Eukaryota</taxon>
        <taxon>Metazoa</taxon>
        <taxon>Ecdysozoa</taxon>
        <taxon>Arthropoda</taxon>
        <taxon>Hexapoda</taxon>
        <taxon>Insecta</taxon>
        <taxon>Pterygota</taxon>
        <taxon>Neoptera</taxon>
        <taxon>Endopterygota</taxon>
        <taxon>Diptera</taxon>
        <taxon>Brachycera</taxon>
        <taxon>Stratiomyomorpha</taxon>
        <taxon>Stratiomyidae</taxon>
        <taxon>Hermetiinae</taxon>
        <taxon>Hermetia</taxon>
    </lineage>
</organism>
<reference evidence="8 9" key="1">
    <citation type="submission" date="2020-11" db="EMBL/GenBank/DDBJ databases">
        <authorList>
            <person name="Wallbank WR R."/>
            <person name="Pardo Diaz C."/>
            <person name="Kozak K."/>
            <person name="Martin S."/>
            <person name="Jiggins C."/>
            <person name="Moest M."/>
            <person name="Warren A I."/>
            <person name="Generalovic N T."/>
            <person name="Byers J.R.P. K."/>
            <person name="Montejo-Kovacevich G."/>
            <person name="Yen C E."/>
        </authorList>
    </citation>
    <scope>NUCLEOTIDE SEQUENCE [LARGE SCALE GENOMIC DNA]</scope>
</reference>
<comment type="subcellular location">
    <subcellularLocation>
        <location evidence="1">Membrane</location>
        <topology evidence="1">Multi-pass membrane protein</topology>
    </subcellularLocation>
</comment>
<feature type="transmembrane region" description="Helical" evidence="7">
    <location>
        <begin position="70"/>
        <end position="86"/>
    </location>
</feature>
<keyword evidence="9" id="KW-1185">Reference proteome</keyword>
<dbReference type="Proteomes" id="UP000594454">
    <property type="component" value="Chromosome 1"/>
</dbReference>
<protein>
    <recommendedName>
        <fullName evidence="10">Proton-associated sugar transporter A</fullName>
    </recommendedName>
</protein>
<dbReference type="InterPro" id="IPR036259">
    <property type="entry name" value="MFS_trans_sf"/>
</dbReference>
<dbReference type="PANTHER" id="PTHR19432:SF35">
    <property type="entry name" value="SOLUTE CARRIER FAMILY 45 MEMBER 3 ISOFORM X1"/>
    <property type="match status" value="1"/>
</dbReference>
<feature type="transmembrane region" description="Helical" evidence="7">
    <location>
        <begin position="539"/>
        <end position="561"/>
    </location>
</feature>
<dbReference type="SUPFAM" id="SSF103473">
    <property type="entry name" value="MFS general substrate transporter"/>
    <property type="match status" value="2"/>
</dbReference>
<evidence type="ECO:0000313" key="9">
    <source>
        <dbReference type="Proteomes" id="UP000594454"/>
    </source>
</evidence>
<gene>
    <name evidence="8" type="ORF">HERILL_LOCUS1161</name>
</gene>
<dbReference type="InParanoid" id="A0A7R8UC62"/>
<dbReference type="CDD" id="cd17313">
    <property type="entry name" value="MFS_SLC45_SUC"/>
    <property type="match status" value="1"/>
</dbReference>
<evidence type="ECO:0000256" key="7">
    <source>
        <dbReference type="SAM" id="Phobius"/>
    </source>
</evidence>
<evidence type="ECO:0000256" key="2">
    <source>
        <dbReference type="ARBA" id="ARBA00022448"/>
    </source>
</evidence>
<keyword evidence="2" id="KW-0813">Transport</keyword>
<proteinExistence type="predicted"/>
<evidence type="ECO:0000256" key="3">
    <source>
        <dbReference type="ARBA" id="ARBA00022692"/>
    </source>
</evidence>
<feature type="region of interest" description="Disordered" evidence="6">
    <location>
        <begin position="320"/>
        <end position="381"/>
    </location>
</feature>
<dbReference type="OrthoDB" id="28755at2759"/>
<name>A0A7R8UC62_HERIL</name>
<evidence type="ECO:0008006" key="10">
    <source>
        <dbReference type="Google" id="ProtNLM"/>
    </source>
</evidence>
<keyword evidence="5 7" id="KW-0472">Membrane</keyword>
<sequence length="645" mass="71167">MEKLHEYQGWGGRFHEWRDSIKERFSTFREEHPESLVEFAKNAAMQQAKGNASAAQDFSHLYRRKTRTELIRVSAAVMGIEFSYAAETAFVSPTLLKIGVEHQHMTLVWALSPLVGFFLTPVLGSMSDRCKLNMGRRRPFIILLSIGVFLGLLLVPNGENLGYIFGDVDPHLQISAMNVTANQTINNINVSPHRTSASESEVAEVPKTSHPWGIFFTIIGTVLLDFDADACQSPSRAYLLDVTVPDDHAKGLSTFTIMAGLGGFMGYSLGGINWDATTLGRRLGGHVKAVFTLITFIFVFCVSATVTSFKEIPLWALESQGRPKPPFDEDAEGGQPTEESQLEKNGAPVSYGTLNEEPEAPNEAQTEQSQESRKSRYATPLKPEYATVPGENIDETSFTVNDETGQLPPVQEQAVASLSHYLLSIVFMPHSMRMVCLTNLFCWMAHVCYSLYFTDFVGEAVFNGDPKAIEGTNAQILYEEGVRFGCWGMAMYSLSCSCYSLIIEKLIERFRAKKVYVGGLLFYCVGMTLMALTRAKFSVIVFSWAAGVMYSTLFTMPYLLIAHYHSQGTFELTAEGEAKLGTEVRGLGTDIAIVSSMVFLAQFILSMCMGTIVTWSGTTTAVVSVASFLSFCGALSATQIMYLDL</sequence>
<feature type="transmembrane region" description="Helical" evidence="7">
    <location>
        <begin position="138"/>
        <end position="155"/>
    </location>
</feature>
<feature type="transmembrane region" description="Helical" evidence="7">
    <location>
        <begin position="289"/>
        <end position="309"/>
    </location>
</feature>
<accession>A0A7R8UC62</accession>
<dbReference type="GO" id="GO:0008506">
    <property type="term" value="F:sucrose:proton symporter activity"/>
    <property type="evidence" value="ECO:0007669"/>
    <property type="project" value="TreeGrafter"/>
</dbReference>
<evidence type="ECO:0000256" key="6">
    <source>
        <dbReference type="SAM" id="MobiDB-lite"/>
    </source>
</evidence>
<evidence type="ECO:0000313" key="8">
    <source>
        <dbReference type="EMBL" id="CAD7077854.1"/>
    </source>
</evidence>
<dbReference type="OMA" id="WKEWKNG"/>
<evidence type="ECO:0000256" key="5">
    <source>
        <dbReference type="ARBA" id="ARBA00023136"/>
    </source>
</evidence>
<feature type="transmembrane region" description="Helical" evidence="7">
    <location>
        <begin position="591"/>
        <end position="615"/>
    </location>
</feature>
<dbReference type="PANTHER" id="PTHR19432">
    <property type="entry name" value="SUGAR TRANSPORTER"/>
    <property type="match status" value="1"/>
</dbReference>
<dbReference type="GO" id="GO:0016020">
    <property type="term" value="C:membrane"/>
    <property type="evidence" value="ECO:0007669"/>
    <property type="project" value="UniProtKB-SubCell"/>
</dbReference>
<dbReference type="EMBL" id="LR899009">
    <property type="protein sequence ID" value="CAD7077854.1"/>
    <property type="molecule type" value="Genomic_DNA"/>
</dbReference>
<feature type="transmembrane region" description="Helical" evidence="7">
    <location>
        <begin position="515"/>
        <end position="533"/>
    </location>
</feature>
<feature type="transmembrane region" description="Helical" evidence="7">
    <location>
        <begin position="621"/>
        <end position="643"/>
    </location>
</feature>
<keyword evidence="4 7" id="KW-1133">Transmembrane helix</keyword>